<dbReference type="InterPro" id="IPR010510">
    <property type="entry name" value="FGF1-bd"/>
</dbReference>
<dbReference type="Pfam" id="PF06473">
    <property type="entry name" value="FGF-BP1"/>
    <property type="match status" value="2"/>
</dbReference>
<name>A0ABM4ESF5_9AVES</name>
<comment type="similarity">
    <text evidence="2">Belongs to the fibroblast growth factor-binding protein family.</text>
</comment>
<sequence>MRLPLALLALAALGAAAAGGPGADPDLAPAAAAPAAAAPAEAAQAGHFSTPEQHRCSWQLRSAAGASELRLSCRPPAGRGAARRCVYRGEPRRCAAYGARSRQYWRQILGKLRRRRHPCAAGGPLSARLCAQGRAPPEAQLRLLPTPAPTSAPPRPGAAGGTAEPAEDLAETYCAERWHSLCSFLVGFWQG</sequence>
<proteinExistence type="inferred from homology"/>
<reference evidence="10" key="1">
    <citation type="submission" date="2025-08" db="UniProtKB">
        <authorList>
            <consortium name="RefSeq"/>
        </authorList>
    </citation>
    <scope>IDENTIFICATION</scope>
    <source>
        <tissue evidence="10">Blood</tissue>
    </source>
</reference>
<dbReference type="PANTHER" id="PTHR15258:SF3">
    <property type="entry name" value="FIBROBLAST GROWTH FACTOR-BINDING PROTEIN 3"/>
    <property type="match status" value="1"/>
</dbReference>
<evidence type="ECO:0000256" key="6">
    <source>
        <dbReference type="ARBA" id="ARBA00023183"/>
    </source>
</evidence>
<evidence type="ECO:0000256" key="4">
    <source>
        <dbReference type="ARBA" id="ARBA00022729"/>
    </source>
</evidence>
<dbReference type="PANTHER" id="PTHR15258">
    <property type="entry name" value="FGF BINDING PROTEIN-RELATED"/>
    <property type="match status" value="1"/>
</dbReference>
<feature type="compositionally biased region" description="Pro residues" evidence="7">
    <location>
        <begin position="146"/>
        <end position="156"/>
    </location>
</feature>
<feature type="signal peptide" evidence="8">
    <location>
        <begin position="1"/>
        <end position="18"/>
    </location>
</feature>
<evidence type="ECO:0000256" key="1">
    <source>
        <dbReference type="ARBA" id="ARBA00004613"/>
    </source>
</evidence>
<evidence type="ECO:0000256" key="5">
    <source>
        <dbReference type="ARBA" id="ARBA00023157"/>
    </source>
</evidence>
<accession>A0ABM4ESF5</accession>
<keyword evidence="6" id="KW-0340">Growth factor binding</keyword>
<keyword evidence="5" id="KW-1015">Disulfide bond</keyword>
<protein>
    <submittedName>
        <fullName evidence="10">Fibroblast growth factor-binding protein 3</fullName>
    </submittedName>
</protein>
<evidence type="ECO:0000256" key="7">
    <source>
        <dbReference type="SAM" id="MobiDB-lite"/>
    </source>
</evidence>
<dbReference type="Proteomes" id="UP001652627">
    <property type="component" value="Chromosome 7"/>
</dbReference>
<organism evidence="9 10">
    <name type="scientific">Apteryx mantelli</name>
    <name type="common">North Island brown kiwi</name>
    <dbReference type="NCBI Taxonomy" id="2696672"/>
    <lineage>
        <taxon>Eukaryota</taxon>
        <taxon>Metazoa</taxon>
        <taxon>Chordata</taxon>
        <taxon>Craniata</taxon>
        <taxon>Vertebrata</taxon>
        <taxon>Euteleostomi</taxon>
        <taxon>Archelosauria</taxon>
        <taxon>Archosauria</taxon>
        <taxon>Dinosauria</taxon>
        <taxon>Saurischia</taxon>
        <taxon>Theropoda</taxon>
        <taxon>Coelurosauria</taxon>
        <taxon>Aves</taxon>
        <taxon>Palaeognathae</taxon>
        <taxon>Apterygiformes</taxon>
        <taxon>Apterygidae</taxon>
        <taxon>Apteryx</taxon>
    </lineage>
</organism>
<comment type="subcellular location">
    <subcellularLocation>
        <location evidence="1">Secreted</location>
    </subcellularLocation>
</comment>
<keyword evidence="9" id="KW-1185">Reference proteome</keyword>
<dbReference type="GeneID" id="136992419"/>
<dbReference type="RefSeq" id="XP_067155627.1">
    <property type="nucleotide sequence ID" value="XM_067299526.1"/>
</dbReference>
<evidence type="ECO:0000313" key="10">
    <source>
        <dbReference type="RefSeq" id="XP_067155627.1"/>
    </source>
</evidence>
<evidence type="ECO:0000256" key="3">
    <source>
        <dbReference type="ARBA" id="ARBA00022525"/>
    </source>
</evidence>
<keyword evidence="3" id="KW-0964">Secreted</keyword>
<feature type="chain" id="PRO_5046653645" evidence="8">
    <location>
        <begin position="19"/>
        <end position="191"/>
    </location>
</feature>
<feature type="region of interest" description="Disordered" evidence="7">
    <location>
        <begin position="142"/>
        <end position="163"/>
    </location>
</feature>
<evidence type="ECO:0000256" key="2">
    <source>
        <dbReference type="ARBA" id="ARBA00008326"/>
    </source>
</evidence>
<evidence type="ECO:0000313" key="9">
    <source>
        <dbReference type="Proteomes" id="UP001652627"/>
    </source>
</evidence>
<evidence type="ECO:0000256" key="8">
    <source>
        <dbReference type="SAM" id="SignalP"/>
    </source>
</evidence>
<gene>
    <name evidence="10" type="primary">FGFBP3</name>
</gene>
<keyword evidence="4 8" id="KW-0732">Signal</keyword>